<dbReference type="RefSeq" id="WP_164452457.1">
    <property type="nucleotide sequence ID" value="NZ_JAAIJQ010000020.1"/>
</dbReference>
<dbReference type="UniPathway" id="UPA00219"/>
<evidence type="ECO:0000256" key="14">
    <source>
        <dbReference type="HAMAP-Rule" id="MF_00046"/>
    </source>
</evidence>
<dbReference type="InterPro" id="IPR005758">
    <property type="entry name" value="UDP-N-AcMur_Ala_ligase_MurC"/>
</dbReference>
<evidence type="ECO:0000259" key="15">
    <source>
        <dbReference type="Pfam" id="PF01225"/>
    </source>
</evidence>
<evidence type="ECO:0000256" key="6">
    <source>
        <dbReference type="ARBA" id="ARBA00022618"/>
    </source>
</evidence>
<evidence type="ECO:0000256" key="3">
    <source>
        <dbReference type="ARBA" id="ARBA00012211"/>
    </source>
</evidence>
<evidence type="ECO:0000256" key="5">
    <source>
        <dbReference type="ARBA" id="ARBA00022598"/>
    </source>
</evidence>
<dbReference type="InterPro" id="IPR036615">
    <property type="entry name" value="Mur_ligase_C_dom_sf"/>
</dbReference>
<comment type="function">
    <text evidence="14">Cell wall formation.</text>
</comment>
<dbReference type="GO" id="GO:0008360">
    <property type="term" value="P:regulation of cell shape"/>
    <property type="evidence" value="ECO:0007669"/>
    <property type="project" value="UniProtKB-KW"/>
</dbReference>
<dbReference type="AlphaFoldDB" id="A0A6M0JZ96"/>
<comment type="subcellular location">
    <subcellularLocation>
        <location evidence="1 14">Cytoplasm</location>
    </subcellularLocation>
</comment>
<feature type="binding site" evidence="14">
    <location>
        <begin position="122"/>
        <end position="128"/>
    </location>
    <ligand>
        <name>ATP</name>
        <dbReference type="ChEBI" id="CHEBI:30616"/>
    </ligand>
</feature>
<evidence type="ECO:0000256" key="12">
    <source>
        <dbReference type="ARBA" id="ARBA00023316"/>
    </source>
</evidence>
<keyword evidence="19" id="KW-1185">Reference proteome</keyword>
<comment type="pathway">
    <text evidence="2 14">Cell wall biogenesis; peptidoglycan biosynthesis.</text>
</comment>
<keyword evidence="5 14" id="KW-0436">Ligase</keyword>
<evidence type="ECO:0000313" key="19">
    <source>
        <dbReference type="Proteomes" id="UP000483379"/>
    </source>
</evidence>
<dbReference type="Pfam" id="PF01225">
    <property type="entry name" value="Mur_ligase"/>
    <property type="match status" value="1"/>
</dbReference>
<feature type="domain" description="Mur ligase central" evidence="17">
    <location>
        <begin position="120"/>
        <end position="301"/>
    </location>
</feature>
<dbReference type="Gene3D" id="3.40.1190.10">
    <property type="entry name" value="Mur-like, catalytic domain"/>
    <property type="match status" value="1"/>
</dbReference>
<keyword evidence="8 14" id="KW-0067">ATP-binding</keyword>
<evidence type="ECO:0000256" key="8">
    <source>
        <dbReference type="ARBA" id="ARBA00022840"/>
    </source>
</evidence>
<dbReference type="Pfam" id="PF02875">
    <property type="entry name" value="Mur_ligase_C"/>
    <property type="match status" value="1"/>
</dbReference>
<keyword evidence="9 14" id="KW-0133">Cell shape</keyword>
<evidence type="ECO:0000256" key="13">
    <source>
        <dbReference type="ARBA" id="ARBA00047833"/>
    </source>
</evidence>
<comment type="catalytic activity">
    <reaction evidence="13 14">
        <text>UDP-N-acetyl-alpha-D-muramate + L-alanine + ATP = UDP-N-acetyl-alpha-D-muramoyl-L-alanine + ADP + phosphate + H(+)</text>
        <dbReference type="Rhea" id="RHEA:23372"/>
        <dbReference type="ChEBI" id="CHEBI:15378"/>
        <dbReference type="ChEBI" id="CHEBI:30616"/>
        <dbReference type="ChEBI" id="CHEBI:43474"/>
        <dbReference type="ChEBI" id="CHEBI:57972"/>
        <dbReference type="ChEBI" id="CHEBI:70757"/>
        <dbReference type="ChEBI" id="CHEBI:83898"/>
        <dbReference type="ChEBI" id="CHEBI:456216"/>
        <dbReference type="EC" id="6.3.2.8"/>
    </reaction>
</comment>
<dbReference type="PANTHER" id="PTHR43445:SF3">
    <property type="entry name" value="UDP-N-ACETYLMURAMATE--L-ALANINE LIGASE"/>
    <property type="match status" value="1"/>
</dbReference>
<protein>
    <recommendedName>
        <fullName evidence="3 14">UDP-N-acetylmuramate--L-alanine ligase</fullName>
        <ecNumber evidence="3 14">6.3.2.8</ecNumber>
    </recommendedName>
    <alternativeName>
        <fullName evidence="14">UDP-N-acetylmuramoyl-L-alanine synthetase</fullName>
    </alternativeName>
</protein>
<keyword evidence="6 14" id="KW-0132">Cell division</keyword>
<evidence type="ECO:0000256" key="2">
    <source>
        <dbReference type="ARBA" id="ARBA00004752"/>
    </source>
</evidence>
<evidence type="ECO:0000313" key="18">
    <source>
        <dbReference type="EMBL" id="NEV61983.1"/>
    </source>
</evidence>
<sequence length="476" mass="51540">MNAHLQHTAANMGRVRRLHFIGIGGAGMSGIAELMANLDYEVAGSDLRESKVTQRLRRLGVEVFIGHLADLVSGADAVVVSTAIDESNPEIQEARRSRIPIVRRAEMLAELMRFYYGVAIAGTHGKTTTTSLVASVLAEGGLDPTFVIGGQLNSTGANAKLGTTKYLVAEADESDASFLYLQPMVSIVTNIDADHMGTYENDFTRLRGSFMEFLHHLPFYGLAVLCIDDEETRALLPQVSRPVRTYGTRPEADVRASEIRQTGMRTAFLVHCDDLDQPLPVTLNLPGRHNVLNALAAVSVALELGVDGEAIRRALSEFQGVGRRFVATEIQDAADRRLLLVDDYGHHPRELAATLAAAREGWPDRRVVLVFQPHRYTRTQEQFEDFVEVLSTADALVLCEVYPAGETPITGADGRALSRAIRVRGGLDPVFAQDLEDVPGLIANLARDGDILIVSGAGDIGGLAARLPALLREGSG</sequence>
<dbReference type="InterPro" id="IPR050061">
    <property type="entry name" value="MurCDEF_pg_biosynth"/>
</dbReference>
<dbReference type="Proteomes" id="UP000483379">
    <property type="component" value="Unassembled WGS sequence"/>
</dbReference>
<dbReference type="PANTHER" id="PTHR43445">
    <property type="entry name" value="UDP-N-ACETYLMURAMATE--L-ALANINE LIGASE-RELATED"/>
    <property type="match status" value="1"/>
</dbReference>
<dbReference type="Pfam" id="PF08245">
    <property type="entry name" value="Mur_ligase_M"/>
    <property type="match status" value="1"/>
</dbReference>
<keyword evidence="4 14" id="KW-0963">Cytoplasm</keyword>
<dbReference type="GO" id="GO:0009252">
    <property type="term" value="P:peptidoglycan biosynthetic process"/>
    <property type="evidence" value="ECO:0007669"/>
    <property type="project" value="UniProtKB-UniRule"/>
</dbReference>
<evidence type="ECO:0000256" key="11">
    <source>
        <dbReference type="ARBA" id="ARBA00023306"/>
    </source>
</evidence>
<proteinExistence type="inferred from homology"/>
<dbReference type="GO" id="GO:0005737">
    <property type="term" value="C:cytoplasm"/>
    <property type="evidence" value="ECO:0007669"/>
    <property type="project" value="UniProtKB-SubCell"/>
</dbReference>
<evidence type="ECO:0000256" key="1">
    <source>
        <dbReference type="ARBA" id="ARBA00004496"/>
    </source>
</evidence>
<comment type="similarity">
    <text evidence="14">Belongs to the MurCDEF family.</text>
</comment>
<dbReference type="GO" id="GO:0051301">
    <property type="term" value="P:cell division"/>
    <property type="evidence" value="ECO:0007669"/>
    <property type="project" value="UniProtKB-KW"/>
</dbReference>
<dbReference type="EC" id="6.3.2.8" evidence="3 14"/>
<reference evidence="18 19" key="1">
    <citation type="submission" date="2020-02" db="EMBL/GenBank/DDBJ databases">
        <title>Genome sequences of Thiorhodococcus mannitoliphagus and Thiorhodococcus minor, purple sulfur photosynthetic bacteria in the gammaproteobacterial family, Chromatiaceae.</title>
        <authorList>
            <person name="Aviles F.A."/>
            <person name="Meyer T.E."/>
            <person name="Kyndt J.A."/>
        </authorList>
    </citation>
    <scope>NUCLEOTIDE SEQUENCE [LARGE SCALE GENOMIC DNA]</scope>
    <source>
        <strain evidence="18 19">DSM 11518</strain>
    </source>
</reference>
<evidence type="ECO:0000256" key="7">
    <source>
        <dbReference type="ARBA" id="ARBA00022741"/>
    </source>
</evidence>
<evidence type="ECO:0000259" key="17">
    <source>
        <dbReference type="Pfam" id="PF08245"/>
    </source>
</evidence>
<keyword evidence="12 14" id="KW-0961">Cell wall biogenesis/degradation</keyword>
<dbReference type="Gene3D" id="3.90.190.20">
    <property type="entry name" value="Mur ligase, C-terminal domain"/>
    <property type="match status" value="1"/>
</dbReference>
<feature type="domain" description="Mur ligase C-terminal" evidence="16">
    <location>
        <begin position="336"/>
        <end position="458"/>
    </location>
</feature>
<dbReference type="SUPFAM" id="SSF53623">
    <property type="entry name" value="MurD-like peptide ligases, catalytic domain"/>
    <property type="match status" value="1"/>
</dbReference>
<feature type="domain" description="Mur ligase N-terminal catalytic" evidence="15">
    <location>
        <begin position="18"/>
        <end position="116"/>
    </location>
</feature>
<keyword evidence="10 14" id="KW-0573">Peptidoglycan synthesis</keyword>
<dbReference type="FunFam" id="3.40.1190.10:FF:000001">
    <property type="entry name" value="UDP-N-acetylmuramate--L-alanine ligase"/>
    <property type="match status" value="1"/>
</dbReference>
<dbReference type="InterPro" id="IPR000713">
    <property type="entry name" value="Mur_ligase_N"/>
</dbReference>
<dbReference type="GO" id="GO:0008763">
    <property type="term" value="F:UDP-N-acetylmuramate-L-alanine ligase activity"/>
    <property type="evidence" value="ECO:0007669"/>
    <property type="project" value="UniProtKB-UniRule"/>
</dbReference>
<dbReference type="EMBL" id="JAAIJQ010000020">
    <property type="protein sequence ID" value="NEV61983.1"/>
    <property type="molecule type" value="Genomic_DNA"/>
</dbReference>
<dbReference type="Gene3D" id="3.40.50.720">
    <property type="entry name" value="NAD(P)-binding Rossmann-like Domain"/>
    <property type="match status" value="1"/>
</dbReference>
<comment type="caution">
    <text evidence="18">The sequence shown here is derived from an EMBL/GenBank/DDBJ whole genome shotgun (WGS) entry which is preliminary data.</text>
</comment>
<evidence type="ECO:0000256" key="4">
    <source>
        <dbReference type="ARBA" id="ARBA00022490"/>
    </source>
</evidence>
<evidence type="ECO:0000256" key="9">
    <source>
        <dbReference type="ARBA" id="ARBA00022960"/>
    </source>
</evidence>
<dbReference type="SUPFAM" id="SSF51984">
    <property type="entry name" value="MurCD N-terminal domain"/>
    <property type="match status" value="1"/>
</dbReference>
<dbReference type="GO" id="GO:0005524">
    <property type="term" value="F:ATP binding"/>
    <property type="evidence" value="ECO:0007669"/>
    <property type="project" value="UniProtKB-UniRule"/>
</dbReference>
<gene>
    <name evidence="14 18" type="primary">murC</name>
    <name evidence="18" type="ORF">G3446_08780</name>
</gene>
<keyword evidence="7 14" id="KW-0547">Nucleotide-binding</keyword>
<dbReference type="HAMAP" id="MF_00046">
    <property type="entry name" value="MurC"/>
    <property type="match status" value="1"/>
</dbReference>
<dbReference type="InterPro" id="IPR013221">
    <property type="entry name" value="Mur_ligase_cen"/>
</dbReference>
<dbReference type="GO" id="GO:0071555">
    <property type="term" value="P:cell wall organization"/>
    <property type="evidence" value="ECO:0007669"/>
    <property type="project" value="UniProtKB-KW"/>
</dbReference>
<keyword evidence="11 14" id="KW-0131">Cell cycle</keyword>
<dbReference type="InterPro" id="IPR036565">
    <property type="entry name" value="Mur-like_cat_sf"/>
</dbReference>
<evidence type="ECO:0000259" key="16">
    <source>
        <dbReference type="Pfam" id="PF02875"/>
    </source>
</evidence>
<accession>A0A6M0JZ96</accession>
<dbReference type="InterPro" id="IPR004101">
    <property type="entry name" value="Mur_ligase_C"/>
</dbReference>
<dbReference type="SUPFAM" id="SSF53244">
    <property type="entry name" value="MurD-like peptide ligases, peptide-binding domain"/>
    <property type="match status" value="1"/>
</dbReference>
<name>A0A6M0JZ96_9GAMM</name>
<dbReference type="NCBIfam" id="TIGR01082">
    <property type="entry name" value="murC"/>
    <property type="match status" value="1"/>
</dbReference>
<organism evidence="18 19">
    <name type="scientific">Thiorhodococcus minor</name>
    <dbReference type="NCBI Taxonomy" id="57489"/>
    <lineage>
        <taxon>Bacteria</taxon>
        <taxon>Pseudomonadati</taxon>
        <taxon>Pseudomonadota</taxon>
        <taxon>Gammaproteobacteria</taxon>
        <taxon>Chromatiales</taxon>
        <taxon>Chromatiaceae</taxon>
        <taxon>Thiorhodococcus</taxon>
    </lineage>
</organism>
<evidence type="ECO:0000256" key="10">
    <source>
        <dbReference type="ARBA" id="ARBA00022984"/>
    </source>
</evidence>